<keyword evidence="2" id="KW-0812">Transmembrane</keyword>
<feature type="transmembrane region" description="Helical" evidence="2">
    <location>
        <begin position="6"/>
        <end position="26"/>
    </location>
</feature>
<dbReference type="PANTHER" id="PTHR41532">
    <property type="entry name" value="FIXS PROTEIN"/>
    <property type="match status" value="1"/>
</dbReference>
<dbReference type="GeneID" id="61930536"/>
<feature type="region of interest" description="Disordered" evidence="1">
    <location>
        <begin position="50"/>
        <end position="73"/>
    </location>
</feature>
<keyword evidence="2" id="KW-1133">Transmembrane helix</keyword>
<keyword evidence="2" id="KW-0472">Membrane</keyword>
<dbReference type="EMBL" id="CP010415">
    <property type="protein sequence ID" value="AJE21932.1"/>
    <property type="molecule type" value="Genomic_DNA"/>
</dbReference>
<gene>
    <name evidence="3" type="primary">ccoS</name>
    <name evidence="3" type="ORF">Achr_24990</name>
</gene>
<proteinExistence type="predicted"/>
<evidence type="ECO:0000313" key="4">
    <source>
        <dbReference type="Proteomes" id="UP000068210"/>
    </source>
</evidence>
<dbReference type="PANTHER" id="PTHR41532:SF1">
    <property type="entry name" value="FIXS PROTEIN"/>
    <property type="match status" value="1"/>
</dbReference>
<reference evidence="3 4" key="1">
    <citation type="journal article" date="2015" name="PLoS ONE">
        <title>Azotobacter Genomes: The Genome of Azotobacter chroococcum NCIMB 8003 (ATCC 4412).</title>
        <authorList>
            <person name="Robson R.L."/>
            <person name="Jones R."/>
            <person name="Robson R.M."/>
            <person name="Schwartz A."/>
            <person name="Richardson T.H."/>
        </authorList>
    </citation>
    <scope>NUCLEOTIDE SEQUENCE [LARGE SCALE GENOMIC DNA]</scope>
    <source>
        <strain evidence="3 4">NCIMB 8003</strain>
    </source>
</reference>
<feature type="compositionally biased region" description="Basic and acidic residues" evidence="1">
    <location>
        <begin position="56"/>
        <end position="73"/>
    </location>
</feature>
<dbReference type="Proteomes" id="UP000068210">
    <property type="component" value="Chromosome"/>
</dbReference>
<dbReference type="Pfam" id="PF03597">
    <property type="entry name" value="FixS"/>
    <property type="match status" value="1"/>
</dbReference>
<evidence type="ECO:0000313" key="3">
    <source>
        <dbReference type="EMBL" id="AJE21932.1"/>
    </source>
</evidence>
<evidence type="ECO:0000256" key="1">
    <source>
        <dbReference type="SAM" id="MobiDB-lite"/>
    </source>
</evidence>
<organism evidence="3 4">
    <name type="scientific">Azotobacter chroococcum NCIMB 8003</name>
    <dbReference type="NCBI Taxonomy" id="1328314"/>
    <lineage>
        <taxon>Bacteria</taxon>
        <taxon>Pseudomonadati</taxon>
        <taxon>Pseudomonadota</taxon>
        <taxon>Gammaproteobacteria</taxon>
        <taxon>Pseudomonadales</taxon>
        <taxon>Pseudomonadaceae</taxon>
        <taxon>Azotobacter</taxon>
    </lineage>
</organism>
<keyword evidence="4" id="KW-1185">Reference proteome</keyword>
<sequence length="73" mass="8092">MAALYVMIPVAIIVVALAIWLLFWAIDNGQYDDLDSPAHNILFDDEDPAHKAGLAEAEHPDKPARQDEEPPRA</sequence>
<dbReference type="InterPro" id="IPR004714">
    <property type="entry name" value="Cyt_oxidase_maturation_cbb3"/>
</dbReference>
<dbReference type="RefSeq" id="WP_039804832.1">
    <property type="nucleotide sequence ID" value="NZ_CP010415.1"/>
</dbReference>
<protein>
    <submittedName>
        <fullName evidence="3">Cbb3-type cytochrome oxidase maturation protein</fullName>
    </submittedName>
</protein>
<dbReference type="STRING" id="1328314.Achr_24990"/>
<dbReference type="KEGG" id="acx:Achr_24990"/>
<dbReference type="AlphaFoldDB" id="A0A0C4WU39"/>
<dbReference type="HOGENOM" id="CLU_176840_1_2_6"/>
<accession>A0A0C4WU39</accession>
<evidence type="ECO:0000256" key="2">
    <source>
        <dbReference type="SAM" id="Phobius"/>
    </source>
</evidence>
<dbReference type="NCBIfam" id="TIGR00847">
    <property type="entry name" value="ccoS"/>
    <property type="match status" value="1"/>
</dbReference>
<name>A0A0C4WU39_9GAMM</name>